<dbReference type="Proteomes" id="UP001176941">
    <property type="component" value="Chromosome 23"/>
</dbReference>
<gene>
    <name evidence="2" type="ORF">MRATA1EN1_LOCUS13791</name>
</gene>
<evidence type="ECO:0000313" key="2">
    <source>
        <dbReference type="EMBL" id="CAI9164829.1"/>
    </source>
</evidence>
<feature type="signal peptide" evidence="1">
    <location>
        <begin position="1"/>
        <end position="38"/>
    </location>
</feature>
<keyword evidence="1" id="KW-0732">Signal</keyword>
<accession>A0ABN8YTP5</accession>
<keyword evidence="3" id="KW-1185">Reference proteome</keyword>
<sequence>MCHCHMAPHAGHHHGLLAALRPHLAVIFHCLFASLLEGVSPFSAPPESPPSIPMLFPLAREQVPPTSALPAFGRDATLGF</sequence>
<feature type="chain" id="PRO_5047479957" description="Secreted protein" evidence="1">
    <location>
        <begin position="39"/>
        <end position="80"/>
    </location>
</feature>
<evidence type="ECO:0000256" key="1">
    <source>
        <dbReference type="SAM" id="SignalP"/>
    </source>
</evidence>
<proteinExistence type="predicted"/>
<name>A0ABN8YTP5_RANTA</name>
<evidence type="ECO:0000313" key="3">
    <source>
        <dbReference type="Proteomes" id="UP001176941"/>
    </source>
</evidence>
<evidence type="ECO:0008006" key="4">
    <source>
        <dbReference type="Google" id="ProtNLM"/>
    </source>
</evidence>
<protein>
    <recommendedName>
        <fullName evidence="4">Secreted protein</fullName>
    </recommendedName>
</protein>
<organism evidence="2 3">
    <name type="scientific">Rangifer tarandus platyrhynchus</name>
    <name type="common">Svalbard reindeer</name>
    <dbReference type="NCBI Taxonomy" id="3082113"/>
    <lineage>
        <taxon>Eukaryota</taxon>
        <taxon>Metazoa</taxon>
        <taxon>Chordata</taxon>
        <taxon>Craniata</taxon>
        <taxon>Vertebrata</taxon>
        <taxon>Euteleostomi</taxon>
        <taxon>Mammalia</taxon>
        <taxon>Eutheria</taxon>
        <taxon>Laurasiatheria</taxon>
        <taxon>Artiodactyla</taxon>
        <taxon>Ruminantia</taxon>
        <taxon>Pecora</taxon>
        <taxon>Cervidae</taxon>
        <taxon>Odocoileinae</taxon>
        <taxon>Rangifer</taxon>
    </lineage>
</organism>
<reference evidence="2" key="1">
    <citation type="submission" date="2023-04" db="EMBL/GenBank/DDBJ databases">
        <authorList>
            <consortium name="ELIXIR-Norway"/>
        </authorList>
    </citation>
    <scope>NUCLEOTIDE SEQUENCE [LARGE SCALE GENOMIC DNA]</scope>
</reference>
<dbReference type="EMBL" id="OX459959">
    <property type="protein sequence ID" value="CAI9164829.1"/>
    <property type="molecule type" value="Genomic_DNA"/>
</dbReference>